<dbReference type="Pfam" id="PF00535">
    <property type="entry name" value="Glycos_transf_2"/>
    <property type="match status" value="1"/>
</dbReference>
<evidence type="ECO:0000313" key="10">
    <source>
        <dbReference type="EMBL" id="MFC1852466.1"/>
    </source>
</evidence>
<keyword evidence="5" id="KW-0448">Lipopolysaccharide biosynthesis</keyword>
<dbReference type="EC" id="2.4.-.-" evidence="10"/>
<dbReference type="GO" id="GO:0016757">
    <property type="term" value="F:glycosyltransferase activity"/>
    <property type="evidence" value="ECO:0007669"/>
    <property type="project" value="UniProtKB-KW"/>
</dbReference>
<evidence type="ECO:0000256" key="8">
    <source>
        <dbReference type="SAM" id="Phobius"/>
    </source>
</evidence>
<dbReference type="PANTHER" id="PTHR48090:SF3">
    <property type="entry name" value="UNDECAPRENYL-PHOSPHATE 4-DEOXY-4-FORMAMIDO-L-ARABINOSE TRANSFERASE"/>
    <property type="match status" value="1"/>
</dbReference>
<dbReference type="SUPFAM" id="SSF53448">
    <property type="entry name" value="Nucleotide-diphospho-sugar transferases"/>
    <property type="match status" value="1"/>
</dbReference>
<name>A0ABV6Z2A5_UNCC1</name>
<keyword evidence="6 8" id="KW-1133">Transmembrane helix</keyword>
<keyword evidence="4 8" id="KW-0812">Transmembrane</keyword>
<gene>
    <name evidence="10" type="ORF">ACFL27_19895</name>
</gene>
<feature type="domain" description="Glycosyltransferase 2-like" evidence="9">
    <location>
        <begin position="4"/>
        <end position="164"/>
    </location>
</feature>
<keyword evidence="1" id="KW-1003">Cell membrane</keyword>
<accession>A0ABV6Z2A5</accession>
<evidence type="ECO:0000256" key="7">
    <source>
        <dbReference type="ARBA" id="ARBA00023136"/>
    </source>
</evidence>
<dbReference type="PANTHER" id="PTHR48090">
    <property type="entry name" value="UNDECAPRENYL-PHOSPHATE 4-DEOXY-4-FORMAMIDO-L-ARABINOSE TRANSFERASE-RELATED"/>
    <property type="match status" value="1"/>
</dbReference>
<keyword evidence="2 10" id="KW-0328">Glycosyltransferase</keyword>
<keyword evidence="3 10" id="KW-0808">Transferase</keyword>
<dbReference type="InterPro" id="IPR050256">
    <property type="entry name" value="Glycosyltransferase_2"/>
</dbReference>
<dbReference type="CDD" id="cd04187">
    <property type="entry name" value="DPM1_like_bac"/>
    <property type="match status" value="1"/>
</dbReference>
<evidence type="ECO:0000259" key="9">
    <source>
        <dbReference type="Pfam" id="PF00535"/>
    </source>
</evidence>
<keyword evidence="11" id="KW-1185">Reference proteome</keyword>
<comment type="caution">
    <text evidence="10">The sequence shown here is derived from an EMBL/GenBank/DDBJ whole genome shotgun (WGS) entry which is preliminary data.</text>
</comment>
<dbReference type="Gene3D" id="3.90.550.10">
    <property type="entry name" value="Spore Coat Polysaccharide Biosynthesis Protein SpsA, Chain A"/>
    <property type="match status" value="1"/>
</dbReference>
<evidence type="ECO:0000313" key="11">
    <source>
        <dbReference type="Proteomes" id="UP001594351"/>
    </source>
</evidence>
<dbReference type="InterPro" id="IPR001173">
    <property type="entry name" value="Glyco_trans_2-like"/>
</dbReference>
<sequence length="311" mass="35474">MDLSIVIPAYNEADNLQELITTLYEVLKTKHSFEVIVVDDGSTDASYDLLKQLRTQYQNLKVVKFRTNFGQTAALSAGFKHACGDIIVTLDADLQNDPHDIPMLLQKMDQNYDVVSGWRKNRQDPFLKRRLPSIIANWFISKITGVHLHDYGCTLKAYRKETLENFELYGELHRFIPALTQWSGASITEVPVNHFPRRRGKSNYGLGRTYRVILDLITVKFLMSFSTQPIHIFGAIGLVNLLLGFLCLGIVIFLKLYVDFNMTGNPLLYASILFIFTATQLIMMGLLAEISIRTYHETLNKPIYVIDCVLD</sequence>
<evidence type="ECO:0000256" key="6">
    <source>
        <dbReference type="ARBA" id="ARBA00022989"/>
    </source>
</evidence>
<evidence type="ECO:0000256" key="1">
    <source>
        <dbReference type="ARBA" id="ARBA00022475"/>
    </source>
</evidence>
<feature type="transmembrane region" description="Helical" evidence="8">
    <location>
        <begin position="230"/>
        <end position="254"/>
    </location>
</feature>
<dbReference type="EMBL" id="JBHPBY010000316">
    <property type="protein sequence ID" value="MFC1852466.1"/>
    <property type="molecule type" value="Genomic_DNA"/>
</dbReference>
<organism evidence="10 11">
    <name type="scientific">candidate division CSSED10-310 bacterium</name>
    <dbReference type="NCBI Taxonomy" id="2855610"/>
    <lineage>
        <taxon>Bacteria</taxon>
        <taxon>Bacteria division CSSED10-310</taxon>
    </lineage>
</organism>
<feature type="transmembrane region" description="Helical" evidence="8">
    <location>
        <begin position="266"/>
        <end position="288"/>
    </location>
</feature>
<keyword evidence="7 8" id="KW-0472">Membrane</keyword>
<evidence type="ECO:0000256" key="4">
    <source>
        <dbReference type="ARBA" id="ARBA00022692"/>
    </source>
</evidence>
<reference evidence="10 11" key="1">
    <citation type="submission" date="2024-09" db="EMBL/GenBank/DDBJ databases">
        <title>Laminarin stimulates single cell rates of sulfate reduction while oxygen inhibits transcriptomic activity in coastal marine sediment.</title>
        <authorList>
            <person name="Lindsay M."/>
            <person name="Orcutt B."/>
            <person name="Emerson D."/>
            <person name="Stepanauskas R."/>
            <person name="D'Angelo T."/>
        </authorList>
    </citation>
    <scope>NUCLEOTIDE SEQUENCE [LARGE SCALE GENOMIC DNA]</scope>
    <source>
        <strain evidence="10">SAG AM-311-K15</strain>
    </source>
</reference>
<dbReference type="Proteomes" id="UP001594351">
    <property type="component" value="Unassembled WGS sequence"/>
</dbReference>
<evidence type="ECO:0000256" key="2">
    <source>
        <dbReference type="ARBA" id="ARBA00022676"/>
    </source>
</evidence>
<evidence type="ECO:0000256" key="5">
    <source>
        <dbReference type="ARBA" id="ARBA00022985"/>
    </source>
</evidence>
<dbReference type="InterPro" id="IPR029044">
    <property type="entry name" value="Nucleotide-diphossugar_trans"/>
</dbReference>
<evidence type="ECO:0000256" key="3">
    <source>
        <dbReference type="ARBA" id="ARBA00022679"/>
    </source>
</evidence>
<proteinExistence type="predicted"/>
<protein>
    <submittedName>
        <fullName evidence="10">Glycosyltransferase family 2 protein</fullName>
        <ecNumber evidence="10">2.4.-.-</ecNumber>
    </submittedName>
</protein>